<keyword evidence="6 7" id="KW-0694">RNA-binding</keyword>
<dbReference type="EMBL" id="CP119892">
    <property type="protein sequence ID" value="WFD25741.1"/>
    <property type="molecule type" value="Genomic_DNA"/>
</dbReference>
<evidence type="ECO:0000313" key="10">
    <source>
        <dbReference type="EMBL" id="WFD25741.1"/>
    </source>
</evidence>
<dbReference type="Proteomes" id="UP001213623">
    <property type="component" value="Chromosome 1"/>
</dbReference>
<dbReference type="PROSITE" id="PS51627">
    <property type="entry name" value="SAM_MT_TRM11"/>
    <property type="match status" value="1"/>
</dbReference>
<feature type="region of interest" description="Disordered" evidence="8">
    <location>
        <begin position="456"/>
        <end position="478"/>
    </location>
</feature>
<evidence type="ECO:0000313" key="11">
    <source>
        <dbReference type="Proteomes" id="UP001213623"/>
    </source>
</evidence>
<dbReference type="GO" id="GO:0000049">
    <property type="term" value="F:tRNA binding"/>
    <property type="evidence" value="ECO:0007669"/>
    <property type="project" value="UniProtKB-UniRule"/>
</dbReference>
<keyword evidence="1" id="KW-0963">Cytoplasm</keyword>
<protein>
    <submittedName>
        <fullName evidence="10">tRNA (Guanine(10)-N(2))-methyltransferase</fullName>
        <ecNumber evidence="10">2.1.1.214</ecNumber>
    </submittedName>
</protein>
<dbReference type="EC" id="2.1.1.214" evidence="10"/>
<accession>A0AAF0EN20</accession>
<dbReference type="InterPro" id="IPR059073">
    <property type="entry name" value="TRMT11_N"/>
</dbReference>
<feature type="compositionally biased region" description="Low complexity" evidence="8">
    <location>
        <begin position="527"/>
        <end position="545"/>
    </location>
</feature>
<dbReference type="Gene3D" id="3.40.50.150">
    <property type="entry name" value="Vaccinia Virus protein VP39"/>
    <property type="match status" value="1"/>
</dbReference>
<dbReference type="AlphaFoldDB" id="A0AAF0EN20"/>
<evidence type="ECO:0000256" key="3">
    <source>
        <dbReference type="ARBA" id="ARBA00022679"/>
    </source>
</evidence>
<evidence type="ECO:0000256" key="7">
    <source>
        <dbReference type="PROSITE-ProRule" id="PRU00959"/>
    </source>
</evidence>
<keyword evidence="2 7" id="KW-0489">Methyltransferase</keyword>
<dbReference type="InterPro" id="IPR016691">
    <property type="entry name" value="TRMT11"/>
</dbReference>
<dbReference type="SUPFAM" id="SSF53335">
    <property type="entry name" value="S-adenosyl-L-methionine-dependent methyltransferases"/>
    <property type="match status" value="1"/>
</dbReference>
<keyword evidence="3 7" id="KW-0808">Transferase</keyword>
<dbReference type="GO" id="GO:0032259">
    <property type="term" value="P:methylation"/>
    <property type="evidence" value="ECO:0007669"/>
    <property type="project" value="UniProtKB-UniRule"/>
</dbReference>
<dbReference type="Pfam" id="PF08649">
    <property type="entry name" value="DASH_Dad1"/>
    <property type="match status" value="1"/>
</dbReference>
<keyword evidence="7" id="KW-0820">tRNA-binding</keyword>
<organism evidence="10 11">
    <name type="scientific">Malassezia nana</name>
    <dbReference type="NCBI Taxonomy" id="180528"/>
    <lineage>
        <taxon>Eukaryota</taxon>
        <taxon>Fungi</taxon>
        <taxon>Dikarya</taxon>
        <taxon>Basidiomycota</taxon>
        <taxon>Ustilaginomycotina</taxon>
        <taxon>Malasseziomycetes</taxon>
        <taxon>Malasseziales</taxon>
        <taxon>Malasseziaceae</taxon>
        <taxon>Malassezia</taxon>
    </lineage>
</organism>
<dbReference type="PANTHER" id="PTHR13370:SF3">
    <property type="entry name" value="TRNA (GUANINE(10)-N2)-METHYLTRANSFERASE HOMOLOG"/>
    <property type="match status" value="1"/>
</dbReference>
<evidence type="ECO:0000259" key="9">
    <source>
        <dbReference type="Pfam" id="PF25904"/>
    </source>
</evidence>
<dbReference type="GO" id="GO:0008033">
    <property type="term" value="P:tRNA processing"/>
    <property type="evidence" value="ECO:0007669"/>
    <property type="project" value="UniProtKB-UniRule"/>
</dbReference>
<evidence type="ECO:0000256" key="6">
    <source>
        <dbReference type="ARBA" id="ARBA00022884"/>
    </source>
</evidence>
<dbReference type="GO" id="GO:0005737">
    <property type="term" value="C:cytoplasm"/>
    <property type="evidence" value="ECO:0007669"/>
    <property type="project" value="TreeGrafter"/>
</dbReference>
<proteinExistence type="inferred from homology"/>
<keyword evidence="4 7" id="KW-0949">S-adenosyl-L-methionine</keyword>
<sequence length="545" mass="60557">MAAEASDRVYVLHFAQSHTDFRLAELAASAEFMGVTYELLPTPSREDPVGRVGDVSRPFLLCRMADDEAARRLLQRCSALRGVWELWACADTYTELHARNQAARRFEPWLAPAYSWKALMQGFNVALSEARRLALIQSFSYMAFQGPVRMRHSDVTWGVLEEYRRATHGTEVEARGHAELGDRHPRLVQLFLGRKIKDRSGVPPARDLIEALSLKKRRYIGNTSMESEMSVIMATMALAGPGQLIYDPFAGTGSMLYACSMLGAYTMGSDIDGRMLRGKDALGVPGVRLSAAQYSLEGRLLDTAVFDMTQSPWRAPFRQGAGLFDAIVTDRTWYLLTHIAPYGVRAGAKRLGRRNVADQRDEPFIMADGTPAHMRPDYLPPTKPYHLSELIDDLLAYASALLRPGGRLVFWLPTMNEDDVETAIPSHPHFDLVAHSLQDFGRWGRRLITLQKRYDAPSAPMPSAKARPAPPGRILASDRPSEFRNRDLEKIIASSNAANRKMEEQISVGKGFDAISELWGQLSELMAQAGQPPAAEAPEEAGTTP</sequence>
<evidence type="ECO:0000256" key="8">
    <source>
        <dbReference type="SAM" id="MobiDB-lite"/>
    </source>
</evidence>
<dbReference type="Pfam" id="PF25904">
    <property type="entry name" value="Tmrp11_N"/>
    <property type="match status" value="1"/>
</dbReference>
<gene>
    <name evidence="10" type="ORF">MNAN1_000707</name>
</gene>
<keyword evidence="5 7" id="KW-0819">tRNA processing</keyword>
<reference evidence="10" key="1">
    <citation type="submission" date="2023-03" db="EMBL/GenBank/DDBJ databases">
        <title>Mating type loci evolution in Malassezia.</title>
        <authorList>
            <person name="Coelho M.A."/>
        </authorList>
    </citation>
    <scope>NUCLEOTIDE SEQUENCE</scope>
    <source>
        <strain evidence="10">CBS 9557</strain>
    </source>
</reference>
<feature type="domain" description="tRNA (guanine(10)-N(2))-methyltransferase TRMT11 N-terminal" evidence="9">
    <location>
        <begin position="10"/>
        <end position="173"/>
    </location>
</feature>
<evidence type="ECO:0000256" key="4">
    <source>
        <dbReference type="ARBA" id="ARBA00022691"/>
    </source>
</evidence>
<dbReference type="GO" id="GO:0042729">
    <property type="term" value="C:DASH complex"/>
    <property type="evidence" value="ECO:0007669"/>
    <property type="project" value="InterPro"/>
</dbReference>
<evidence type="ECO:0000256" key="2">
    <source>
        <dbReference type="ARBA" id="ARBA00022603"/>
    </source>
</evidence>
<comment type="similarity">
    <text evidence="7">Belongs to the class I-like SAM-binding methyltransferase superfamily. TRM11 methyltransferase family.</text>
</comment>
<keyword evidence="11" id="KW-1185">Reference proteome</keyword>
<feature type="region of interest" description="Disordered" evidence="8">
    <location>
        <begin position="526"/>
        <end position="545"/>
    </location>
</feature>
<dbReference type="PANTHER" id="PTHR13370">
    <property type="entry name" value="RNA METHYLASE-RELATED"/>
    <property type="match status" value="1"/>
</dbReference>
<evidence type="ECO:0000256" key="1">
    <source>
        <dbReference type="ARBA" id="ARBA00022490"/>
    </source>
</evidence>
<name>A0AAF0EN20_9BASI</name>
<dbReference type="GO" id="GO:0072686">
    <property type="term" value="C:mitotic spindle"/>
    <property type="evidence" value="ECO:0007669"/>
    <property type="project" value="InterPro"/>
</dbReference>
<dbReference type="PIRSF" id="PIRSF017259">
    <property type="entry name" value="tRNA_mtfrase_TRM11"/>
    <property type="match status" value="1"/>
</dbReference>
<dbReference type="InterPro" id="IPR013958">
    <property type="entry name" value="DASH_Dad1"/>
</dbReference>
<dbReference type="InterPro" id="IPR029063">
    <property type="entry name" value="SAM-dependent_MTases_sf"/>
</dbReference>
<dbReference type="GO" id="GO:0160102">
    <property type="term" value="F:tRNA (guanine(10)-N2)-methyltransferase activity"/>
    <property type="evidence" value="ECO:0007669"/>
    <property type="project" value="UniProtKB-EC"/>
</dbReference>
<evidence type="ECO:0000256" key="5">
    <source>
        <dbReference type="ARBA" id="ARBA00022694"/>
    </source>
</evidence>